<sequence>MKDRNIILQKLTTIAFAVILLAGIYIIIEQLLLKEMVSALNICFVESILCLTAYCAWKSHVSYIFLPAAIGSVILLFCTCFLGVTPIDKRYLVQAAAAITALISGTAVWLPKRRVLSLRSVPKGAAAAVLLLTAFSLCFWGINTYLHKQNMTGAGKNIWAVPSVYDHTPEEQAGTLEKIDYQTKAYATDHRTVTKSAYVYLPFGYDPEKSYNILYLMHGTGDDESYWLEKNAYNKLMVDRMTANGIIGPMIIVTPSFYVEDDCAGDLDQLTYSFQDELRNDLMPAVEGTYSTYAESCDTDGFTASRDHRAFAGLSRGAVTTLHSALCGSLDYFSWFGAFSGSRTDGAYLKETIQTDSLKDYPIHCFYITSGSYDFALSGQIADYRSILDTEPRLKEGVNTTFDVFPMRYHSTGAWHLALYNFLPQIFLDSLIN</sequence>
<keyword evidence="3" id="KW-1185">Reference proteome</keyword>
<keyword evidence="1" id="KW-0812">Transmembrane</keyword>
<dbReference type="Pfam" id="PF00756">
    <property type="entry name" value="Esterase"/>
    <property type="match status" value="1"/>
</dbReference>
<feature type="transmembrane region" description="Helical" evidence="1">
    <location>
        <begin position="91"/>
        <end position="111"/>
    </location>
</feature>
<feature type="transmembrane region" description="Helical" evidence="1">
    <location>
        <begin position="123"/>
        <end position="142"/>
    </location>
</feature>
<dbReference type="InterPro" id="IPR000801">
    <property type="entry name" value="Esterase-like"/>
</dbReference>
<comment type="caution">
    <text evidence="2">The sequence shown here is derived from an EMBL/GenBank/DDBJ whole genome shotgun (WGS) entry which is preliminary data.</text>
</comment>
<accession>A0A2Y9BL03</accession>
<dbReference type="SUPFAM" id="SSF53474">
    <property type="entry name" value="alpha/beta-Hydrolases"/>
    <property type="match status" value="1"/>
</dbReference>
<dbReference type="InterPro" id="IPR029058">
    <property type="entry name" value="AB_hydrolase_fold"/>
</dbReference>
<dbReference type="Gene3D" id="3.40.50.1820">
    <property type="entry name" value="alpha/beta hydrolase"/>
    <property type="match status" value="1"/>
</dbReference>
<feature type="transmembrane region" description="Helical" evidence="1">
    <location>
        <begin position="64"/>
        <end position="85"/>
    </location>
</feature>
<evidence type="ECO:0000313" key="2">
    <source>
        <dbReference type="EMBL" id="PWJ22554.1"/>
    </source>
</evidence>
<dbReference type="InterPro" id="IPR050583">
    <property type="entry name" value="Mycobacterial_A85_antigen"/>
</dbReference>
<proteinExistence type="predicted"/>
<keyword evidence="1" id="KW-1133">Transmembrane helix</keyword>
<dbReference type="OrthoDB" id="9777383at2"/>
<protein>
    <submittedName>
        <fullName evidence="2">Enterochelin esterase-like enzyme</fullName>
    </submittedName>
</protein>
<dbReference type="GO" id="GO:0016747">
    <property type="term" value="F:acyltransferase activity, transferring groups other than amino-acyl groups"/>
    <property type="evidence" value="ECO:0007669"/>
    <property type="project" value="TreeGrafter"/>
</dbReference>
<keyword evidence="1" id="KW-0472">Membrane</keyword>
<reference evidence="2 3" key="1">
    <citation type="submission" date="2018-05" db="EMBL/GenBank/DDBJ databases">
        <title>The Hungate 1000. A catalogue of reference genomes from the rumen microbiome.</title>
        <authorList>
            <person name="Kelly W."/>
        </authorList>
    </citation>
    <scope>NUCLEOTIDE SEQUENCE [LARGE SCALE GENOMIC DNA]</scope>
    <source>
        <strain evidence="2 3">NLAE-zl-C242</strain>
    </source>
</reference>
<dbReference type="EMBL" id="QGDL01000018">
    <property type="protein sequence ID" value="PWJ22554.1"/>
    <property type="molecule type" value="Genomic_DNA"/>
</dbReference>
<dbReference type="AlphaFoldDB" id="A0A2Y9BL03"/>
<dbReference type="PANTHER" id="PTHR48098:SF1">
    <property type="entry name" value="DIACYLGLYCEROL ACYLTRANSFERASE_MYCOLYLTRANSFERASE AG85A"/>
    <property type="match status" value="1"/>
</dbReference>
<dbReference type="Proteomes" id="UP000245845">
    <property type="component" value="Unassembled WGS sequence"/>
</dbReference>
<gene>
    <name evidence="2" type="ORF">A8806_1189</name>
</gene>
<organism evidence="2 3">
    <name type="scientific">Faecalicatena orotica</name>
    <dbReference type="NCBI Taxonomy" id="1544"/>
    <lineage>
        <taxon>Bacteria</taxon>
        <taxon>Bacillati</taxon>
        <taxon>Bacillota</taxon>
        <taxon>Clostridia</taxon>
        <taxon>Lachnospirales</taxon>
        <taxon>Lachnospiraceae</taxon>
        <taxon>Faecalicatena</taxon>
    </lineage>
</organism>
<feature type="transmembrane region" description="Helical" evidence="1">
    <location>
        <begin position="12"/>
        <end position="33"/>
    </location>
</feature>
<dbReference type="PANTHER" id="PTHR48098">
    <property type="entry name" value="ENTEROCHELIN ESTERASE-RELATED"/>
    <property type="match status" value="1"/>
</dbReference>
<name>A0A2Y9BL03_9FIRM</name>
<evidence type="ECO:0000256" key="1">
    <source>
        <dbReference type="SAM" id="Phobius"/>
    </source>
</evidence>
<dbReference type="RefSeq" id="WP_109733466.1">
    <property type="nucleotide sequence ID" value="NZ_BAAACK010000010.1"/>
</dbReference>
<evidence type="ECO:0000313" key="3">
    <source>
        <dbReference type="Proteomes" id="UP000245845"/>
    </source>
</evidence>